<keyword evidence="1" id="KW-0472">Membrane</keyword>
<accession>A0A2M9X8D5</accession>
<dbReference type="OrthoDB" id="9811239at2"/>
<feature type="transmembrane region" description="Helical" evidence="1">
    <location>
        <begin position="392"/>
        <end position="412"/>
    </location>
</feature>
<sequence>MKSLLKMSAKEFLRSFSQGKSIHSVLVSEPVIFKAKPPKYSSRIIQNSRIVDIRNCIFENEVLIENTVFNTFIKFDSVKFMKEFSITKSLFHDGLTIDRCIFENTVDLSDSLFNLPLVLAWNSFYNQIDFSNSLFTHNSILSSVSAFGCKFIGLKVVKNSLSPALICENSNFSGSLNFEFCEFEQPIDFRNAMLKRELLFRKVIFKHHPRTVGVDFSNGIDFNECKFIIKEFHSPQAGLFFRHMKKVMTDSANLVMANWFHVLDLENNRLGYVSRRKLFIPKDFTHIKTLFGNLFYRMKAMLSIKGLYYLTSYYGWSLIRPIFMLIFFGVIHFLFTLNSDVECKIDILTPNWERDACSSSPVWKSFLLTMKPVLFPFYRIGSLHPISFNHSIIYSIWCLALLTFLGLFVTAVRKRFKF</sequence>
<feature type="transmembrane region" description="Helical" evidence="1">
    <location>
        <begin position="307"/>
        <end position="335"/>
    </location>
</feature>
<evidence type="ECO:0000256" key="1">
    <source>
        <dbReference type="SAM" id="Phobius"/>
    </source>
</evidence>
<evidence type="ECO:0008006" key="4">
    <source>
        <dbReference type="Google" id="ProtNLM"/>
    </source>
</evidence>
<protein>
    <recommendedName>
        <fullName evidence="4">Pentapeptide repeat-containing protein</fullName>
    </recommendedName>
</protein>
<reference evidence="2 3" key="1">
    <citation type="submission" date="2017-07" db="EMBL/GenBank/DDBJ databases">
        <title>Leptospira spp. isolated from tropical soils.</title>
        <authorList>
            <person name="Thibeaux R."/>
            <person name="Iraola G."/>
            <person name="Ferres I."/>
            <person name="Bierque E."/>
            <person name="Girault D."/>
            <person name="Soupe-Gilbert M.-E."/>
            <person name="Picardeau M."/>
            <person name="Goarant C."/>
        </authorList>
    </citation>
    <scope>NUCLEOTIDE SEQUENCE [LARGE SCALE GENOMIC DNA]</scope>
    <source>
        <strain evidence="2 3">MCA1-C-A1</strain>
    </source>
</reference>
<keyword evidence="1" id="KW-0812">Transmembrane</keyword>
<dbReference type="Proteomes" id="UP000232196">
    <property type="component" value="Unassembled WGS sequence"/>
</dbReference>
<evidence type="ECO:0000313" key="2">
    <source>
        <dbReference type="EMBL" id="PJZ23956.1"/>
    </source>
</evidence>
<gene>
    <name evidence="2" type="ORF">CH357_18450</name>
</gene>
<keyword evidence="1" id="KW-1133">Transmembrane helix</keyword>
<comment type="caution">
    <text evidence="2">The sequence shown here is derived from an EMBL/GenBank/DDBJ whole genome shotgun (WGS) entry which is preliminary data.</text>
</comment>
<proteinExistence type="predicted"/>
<dbReference type="AlphaFoldDB" id="A0A2M9X8D5"/>
<organism evidence="2 3">
    <name type="scientific">Leptospira hartskeerlii</name>
    <dbReference type="NCBI Taxonomy" id="2023177"/>
    <lineage>
        <taxon>Bacteria</taxon>
        <taxon>Pseudomonadati</taxon>
        <taxon>Spirochaetota</taxon>
        <taxon>Spirochaetia</taxon>
        <taxon>Leptospirales</taxon>
        <taxon>Leptospiraceae</taxon>
        <taxon>Leptospira</taxon>
    </lineage>
</organism>
<keyword evidence="3" id="KW-1185">Reference proteome</keyword>
<name>A0A2M9X8D5_9LEPT</name>
<dbReference type="EMBL" id="NPDN01000013">
    <property type="protein sequence ID" value="PJZ23956.1"/>
    <property type="molecule type" value="Genomic_DNA"/>
</dbReference>
<evidence type="ECO:0000313" key="3">
    <source>
        <dbReference type="Proteomes" id="UP000232196"/>
    </source>
</evidence>
<dbReference type="RefSeq" id="WP_100708241.1">
    <property type="nucleotide sequence ID" value="NZ_NPDL01000001.1"/>
</dbReference>